<proteinExistence type="predicted"/>
<evidence type="ECO:0000313" key="1">
    <source>
        <dbReference type="EMBL" id="KTD44782.1"/>
    </source>
</evidence>
<dbReference type="Proteomes" id="UP000054858">
    <property type="component" value="Unassembled WGS sequence"/>
</dbReference>
<organism evidence="1 2">
    <name type="scientific">Legionella oakridgensis</name>
    <dbReference type="NCBI Taxonomy" id="29423"/>
    <lineage>
        <taxon>Bacteria</taxon>
        <taxon>Pseudomonadati</taxon>
        <taxon>Pseudomonadota</taxon>
        <taxon>Gammaproteobacteria</taxon>
        <taxon>Legionellales</taxon>
        <taxon>Legionellaceae</taxon>
        <taxon>Legionella</taxon>
    </lineage>
</organism>
<evidence type="ECO:0000313" key="2">
    <source>
        <dbReference type="Proteomes" id="UP000054858"/>
    </source>
</evidence>
<sequence length="65" mass="7012">VVEYQKPGASQFQSPALKLMNHNNPGMLAIVVRGSLPNPSLEGGFELLLLFLFSRFSSSAIHAAI</sequence>
<reference evidence="1 2" key="1">
    <citation type="submission" date="2015-11" db="EMBL/GenBank/DDBJ databases">
        <title>Genomic analysis of 38 Legionella species identifies large and diverse effector repertoires.</title>
        <authorList>
            <person name="Burstein D."/>
            <person name="Amaro F."/>
            <person name="Zusman T."/>
            <person name="Lifshitz Z."/>
            <person name="Cohen O."/>
            <person name="Gilbert J.A."/>
            <person name="Pupko T."/>
            <person name="Shuman H.A."/>
            <person name="Segal G."/>
        </authorList>
    </citation>
    <scope>NUCLEOTIDE SEQUENCE [LARGE SCALE GENOMIC DNA]</scope>
    <source>
        <strain evidence="1 2">Oak Ridge-10</strain>
    </source>
</reference>
<dbReference type="EMBL" id="LNYP01000001">
    <property type="protein sequence ID" value="KTD44782.1"/>
    <property type="molecule type" value="Genomic_DNA"/>
</dbReference>
<feature type="non-terminal residue" evidence="1">
    <location>
        <position position="1"/>
    </location>
</feature>
<gene>
    <name evidence="1" type="ORF">Loak_0032</name>
</gene>
<accession>A0A0W0XJR6</accession>
<protein>
    <submittedName>
        <fullName evidence="1">Uncharacterized protein</fullName>
    </submittedName>
</protein>
<dbReference type="AlphaFoldDB" id="A0A0W0XJR6"/>
<dbReference type="PATRIC" id="fig|29423.5.peg.33"/>
<comment type="caution">
    <text evidence="1">The sequence shown here is derived from an EMBL/GenBank/DDBJ whole genome shotgun (WGS) entry which is preliminary data.</text>
</comment>
<name>A0A0W0XJR6_9GAMM</name>